<dbReference type="Proteomes" id="UP000632377">
    <property type="component" value="Unassembled WGS sequence"/>
</dbReference>
<organism evidence="1 2">
    <name type="scientific">Clostridium rhizosphaerae</name>
    <dbReference type="NCBI Taxonomy" id="2803861"/>
    <lineage>
        <taxon>Bacteria</taxon>
        <taxon>Bacillati</taxon>
        <taxon>Bacillota</taxon>
        <taxon>Clostridia</taxon>
        <taxon>Eubacteriales</taxon>
        <taxon>Clostridiaceae</taxon>
        <taxon>Clostridium</taxon>
    </lineage>
</organism>
<proteinExistence type="predicted"/>
<dbReference type="EMBL" id="JAESWC010000001">
    <property type="protein sequence ID" value="MBL4934722.1"/>
    <property type="molecule type" value="Genomic_DNA"/>
</dbReference>
<keyword evidence="2" id="KW-1185">Reference proteome</keyword>
<protein>
    <submittedName>
        <fullName evidence="1">Uncharacterized protein</fullName>
    </submittedName>
</protein>
<sequence>MKVFLLKKSIDEREIFLFRGSTEIKYVSKIDIKEESPFNYLSITNPSDSNCICTLHSLQLKSNDKKSLILLMNDQKINCSKELKNDILKIGYDFKDNIDSKFMELSTIINKDNLLEDNYIILVPGGTLILSFQESVNETHLSITYNLENF</sequence>
<reference evidence="1 2" key="1">
    <citation type="submission" date="2021-01" db="EMBL/GenBank/DDBJ databases">
        <title>Genome public.</title>
        <authorList>
            <person name="Liu C."/>
            <person name="Sun Q."/>
        </authorList>
    </citation>
    <scope>NUCLEOTIDE SEQUENCE [LARGE SCALE GENOMIC DNA]</scope>
    <source>
        <strain evidence="1 2">YIM B02515</strain>
    </source>
</reference>
<comment type="caution">
    <text evidence="1">The sequence shown here is derived from an EMBL/GenBank/DDBJ whole genome shotgun (WGS) entry which is preliminary data.</text>
</comment>
<dbReference type="RefSeq" id="WP_202747344.1">
    <property type="nucleotide sequence ID" value="NZ_JAESWC010000001.1"/>
</dbReference>
<evidence type="ECO:0000313" key="2">
    <source>
        <dbReference type="Proteomes" id="UP000632377"/>
    </source>
</evidence>
<gene>
    <name evidence="1" type="ORF">JK636_03000</name>
</gene>
<evidence type="ECO:0000313" key="1">
    <source>
        <dbReference type="EMBL" id="MBL4934722.1"/>
    </source>
</evidence>
<accession>A0ABS1T6H2</accession>
<name>A0ABS1T6H2_9CLOT</name>